<dbReference type="CDD" id="cd03379">
    <property type="entry name" value="beta_CA_cladeD"/>
    <property type="match status" value="1"/>
</dbReference>
<evidence type="ECO:0000256" key="2">
    <source>
        <dbReference type="ARBA" id="ARBA00022723"/>
    </source>
</evidence>
<evidence type="ECO:0000256" key="5">
    <source>
        <dbReference type="RuleBase" id="RU003956"/>
    </source>
</evidence>
<sequence>MTDYPVIDAGSDDAFDDLLAANREFAASFDGGLEGKAVKGVMLVTCMDARIDPLRILGLEVGDAKVFRNPGGRVTDAALEAVVLGVNLLGVERVLVVPHTSCAMAASTQDQVREKVGAACGHDASWATFGVVADQQASLVDDVQRILHHPLVPDSVHVAGFVYDVDSGELERRA</sequence>
<keyword evidence="7" id="KW-1185">Reference proteome</keyword>
<comment type="function">
    <text evidence="5">Reversible hydration of carbon dioxide.</text>
</comment>
<protein>
    <recommendedName>
        <fullName evidence="5">Carbonic anhydrase</fullName>
        <ecNumber evidence="5">4.2.1.1</ecNumber>
    </recommendedName>
    <alternativeName>
        <fullName evidence="5">Carbonate dehydratase</fullName>
    </alternativeName>
</protein>
<comment type="cofactor">
    <cofactor evidence="4">
        <name>Zn(2+)</name>
        <dbReference type="ChEBI" id="CHEBI:29105"/>
    </cofactor>
    <text evidence="4">Binds 1 zinc ion per subunit.</text>
</comment>
<comment type="caution">
    <text evidence="6">The sequence shown here is derived from an EMBL/GenBank/DDBJ whole genome shotgun (WGS) entry which is preliminary data.</text>
</comment>
<comment type="similarity">
    <text evidence="1 5">Belongs to the beta-class carbonic anhydrase family.</text>
</comment>
<accession>A0A9Q0BZI3</accession>
<dbReference type="PANTHER" id="PTHR43175:SF3">
    <property type="entry name" value="CARBON DISULFIDE HYDROLASE"/>
    <property type="match status" value="1"/>
</dbReference>
<feature type="binding site" evidence="4">
    <location>
        <position position="102"/>
    </location>
    <ligand>
        <name>Zn(2+)</name>
        <dbReference type="ChEBI" id="CHEBI:29105"/>
    </ligand>
</feature>
<evidence type="ECO:0000313" key="7">
    <source>
        <dbReference type="Proteomes" id="UP001151287"/>
    </source>
</evidence>
<reference evidence="6" key="1">
    <citation type="journal article" date="2022" name="Cell">
        <title>Repeat-based holocentromeres influence genome architecture and karyotype evolution.</title>
        <authorList>
            <person name="Hofstatter P.G."/>
            <person name="Thangavel G."/>
            <person name="Lux T."/>
            <person name="Neumann P."/>
            <person name="Vondrak T."/>
            <person name="Novak P."/>
            <person name="Zhang M."/>
            <person name="Costa L."/>
            <person name="Castellani M."/>
            <person name="Scott A."/>
            <person name="Toegelov H."/>
            <person name="Fuchs J."/>
            <person name="Mata-Sucre Y."/>
            <person name="Dias Y."/>
            <person name="Vanzela A.L.L."/>
            <person name="Huettel B."/>
            <person name="Almeida C.C.S."/>
            <person name="Simkova H."/>
            <person name="Souza G."/>
            <person name="Pedrosa-Harand A."/>
            <person name="Macas J."/>
            <person name="Mayer K.F.X."/>
            <person name="Houben A."/>
            <person name="Marques A."/>
        </authorList>
    </citation>
    <scope>NUCLEOTIDE SEQUENCE</scope>
    <source>
        <strain evidence="6">RhyBre1mFocal</strain>
    </source>
</reference>
<feature type="binding site" evidence="4">
    <location>
        <position position="99"/>
    </location>
    <ligand>
        <name>Zn(2+)</name>
        <dbReference type="ChEBI" id="CHEBI:29105"/>
    </ligand>
</feature>
<dbReference type="EC" id="4.2.1.1" evidence="5"/>
<dbReference type="OrthoDB" id="10248475at2759"/>
<dbReference type="Pfam" id="PF00484">
    <property type="entry name" value="Pro_CA"/>
    <property type="match status" value="1"/>
</dbReference>
<proteinExistence type="inferred from homology"/>
<feature type="binding site" evidence="4">
    <location>
        <position position="46"/>
    </location>
    <ligand>
        <name>Zn(2+)</name>
        <dbReference type="ChEBI" id="CHEBI:29105"/>
    </ligand>
</feature>
<dbReference type="SUPFAM" id="SSF53056">
    <property type="entry name" value="beta-carbonic anhydrase, cab"/>
    <property type="match status" value="1"/>
</dbReference>
<dbReference type="SMART" id="SM00947">
    <property type="entry name" value="Pro_CA"/>
    <property type="match status" value="1"/>
</dbReference>
<dbReference type="Proteomes" id="UP001151287">
    <property type="component" value="Unassembled WGS sequence"/>
</dbReference>
<gene>
    <name evidence="6" type="ORF">LUZ63_020518</name>
</gene>
<dbReference type="Gene3D" id="3.40.1050.10">
    <property type="entry name" value="Carbonic anhydrase"/>
    <property type="match status" value="1"/>
</dbReference>
<feature type="binding site" evidence="4">
    <location>
        <position position="48"/>
    </location>
    <ligand>
        <name>Zn(2+)</name>
        <dbReference type="ChEBI" id="CHEBI:29105"/>
    </ligand>
</feature>
<evidence type="ECO:0000256" key="1">
    <source>
        <dbReference type="ARBA" id="ARBA00006217"/>
    </source>
</evidence>
<evidence type="ECO:0000313" key="6">
    <source>
        <dbReference type="EMBL" id="KAJ1684225.1"/>
    </source>
</evidence>
<comment type="catalytic activity">
    <reaction evidence="5">
        <text>hydrogencarbonate + H(+) = CO2 + H2O</text>
        <dbReference type="Rhea" id="RHEA:10748"/>
        <dbReference type="ChEBI" id="CHEBI:15377"/>
        <dbReference type="ChEBI" id="CHEBI:15378"/>
        <dbReference type="ChEBI" id="CHEBI:16526"/>
        <dbReference type="ChEBI" id="CHEBI:17544"/>
        <dbReference type="EC" id="4.2.1.1"/>
    </reaction>
</comment>
<dbReference type="PANTHER" id="PTHR43175">
    <property type="entry name" value="CARBONIC ANHYDRASE"/>
    <property type="match status" value="1"/>
</dbReference>
<keyword evidence="2 4" id="KW-0479">Metal-binding</keyword>
<organism evidence="6 7">
    <name type="scientific">Rhynchospora breviuscula</name>
    <dbReference type="NCBI Taxonomy" id="2022672"/>
    <lineage>
        <taxon>Eukaryota</taxon>
        <taxon>Viridiplantae</taxon>
        <taxon>Streptophyta</taxon>
        <taxon>Embryophyta</taxon>
        <taxon>Tracheophyta</taxon>
        <taxon>Spermatophyta</taxon>
        <taxon>Magnoliopsida</taxon>
        <taxon>Liliopsida</taxon>
        <taxon>Poales</taxon>
        <taxon>Cyperaceae</taxon>
        <taxon>Cyperoideae</taxon>
        <taxon>Rhynchosporeae</taxon>
        <taxon>Rhynchospora</taxon>
    </lineage>
</organism>
<dbReference type="GO" id="GO:0004089">
    <property type="term" value="F:carbonate dehydratase activity"/>
    <property type="evidence" value="ECO:0007669"/>
    <property type="project" value="UniProtKB-UniRule"/>
</dbReference>
<dbReference type="InterPro" id="IPR001765">
    <property type="entry name" value="Carbonic_anhydrase"/>
</dbReference>
<evidence type="ECO:0000256" key="4">
    <source>
        <dbReference type="PIRSR" id="PIRSR601765-1"/>
    </source>
</evidence>
<dbReference type="AlphaFoldDB" id="A0A9Q0BZI3"/>
<dbReference type="EMBL" id="JAMQYH010000041">
    <property type="protein sequence ID" value="KAJ1684225.1"/>
    <property type="molecule type" value="Genomic_DNA"/>
</dbReference>
<keyword evidence="3 4" id="KW-0862">Zinc</keyword>
<keyword evidence="5" id="KW-0456">Lyase</keyword>
<dbReference type="GO" id="GO:0008270">
    <property type="term" value="F:zinc ion binding"/>
    <property type="evidence" value="ECO:0007669"/>
    <property type="project" value="UniProtKB-UniRule"/>
</dbReference>
<dbReference type="InterPro" id="IPR036874">
    <property type="entry name" value="Carbonic_anhydrase_sf"/>
</dbReference>
<name>A0A9Q0BZI3_9POAL</name>
<evidence type="ECO:0000256" key="3">
    <source>
        <dbReference type="ARBA" id="ARBA00022833"/>
    </source>
</evidence>